<feature type="region of interest" description="Disordered" evidence="1">
    <location>
        <begin position="51"/>
        <end position="85"/>
    </location>
</feature>
<feature type="domain" description="FMN-binding" evidence="2">
    <location>
        <begin position="96"/>
        <end position="172"/>
    </location>
</feature>
<comment type="caution">
    <text evidence="3">The sequence shown here is derived from an EMBL/GenBank/DDBJ whole genome shotgun (WGS) entry which is preliminary data.</text>
</comment>
<evidence type="ECO:0000259" key="2">
    <source>
        <dbReference type="SMART" id="SM00900"/>
    </source>
</evidence>
<dbReference type="EMBL" id="JAROCG010000001">
    <property type="protein sequence ID" value="MDN4610118.1"/>
    <property type="molecule type" value="Genomic_DNA"/>
</dbReference>
<dbReference type="Pfam" id="PF04205">
    <property type="entry name" value="FMN_bind"/>
    <property type="match status" value="1"/>
</dbReference>
<sequence>MRLRAFASAVTITTCILIVGWQLGTSTSDATATTAQDRDGRAEGRMSQAFADRSGRPGRAGGDGRGARFEAAATPAPSTALDASDGTFFGPPIPYPRGSVEVGVTVADGVITDVEASLVAQNPVSRDINGQVAPLLRNAVLTTQTSDITMISGATYTSEAYAASLQAALDQATP</sequence>
<name>A0ABT8JY88_9MICC</name>
<evidence type="ECO:0000313" key="3">
    <source>
        <dbReference type="EMBL" id="MDN4610118.1"/>
    </source>
</evidence>
<reference evidence="3" key="1">
    <citation type="submission" date="2023-06" db="EMBL/GenBank/DDBJ databases">
        <title>MT1 and MT2 Draft Genomes of Novel Species.</title>
        <authorList>
            <person name="Venkateswaran K."/>
        </authorList>
    </citation>
    <scope>NUCLEOTIDE SEQUENCE</scope>
    <source>
        <strain evidence="3">IIF3SC-B10</strain>
    </source>
</reference>
<dbReference type="RefSeq" id="WP_301225059.1">
    <property type="nucleotide sequence ID" value="NZ_JAROCG010000001.1"/>
</dbReference>
<dbReference type="Proteomes" id="UP001174209">
    <property type="component" value="Unassembled WGS sequence"/>
</dbReference>
<protein>
    <submittedName>
        <fullName evidence="3">FMN-binding protein</fullName>
    </submittedName>
</protein>
<gene>
    <name evidence="3" type="ORF">P5G52_04480</name>
</gene>
<dbReference type="InterPro" id="IPR007329">
    <property type="entry name" value="FMN-bd"/>
</dbReference>
<dbReference type="SMART" id="SM00900">
    <property type="entry name" value="FMN_bind"/>
    <property type="match status" value="1"/>
</dbReference>
<accession>A0ABT8JY88</accession>
<evidence type="ECO:0000256" key="1">
    <source>
        <dbReference type="SAM" id="MobiDB-lite"/>
    </source>
</evidence>
<organism evidence="3 4">
    <name type="scientific">Arthrobacter burdickii</name>
    <dbReference type="NCBI Taxonomy" id="3035920"/>
    <lineage>
        <taxon>Bacteria</taxon>
        <taxon>Bacillati</taxon>
        <taxon>Actinomycetota</taxon>
        <taxon>Actinomycetes</taxon>
        <taxon>Micrococcales</taxon>
        <taxon>Micrococcaceae</taxon>
        <taxon>Arthrobacter</taxon>
    </lineage>
</organism>
<evidence type="ECO:0000313" key="4">
    <source>
        <dbReference type="Proteomes" id="UP001174209"/>
    </source>
</evidence>
<dbReference type="Gene3D" id="3.90.1010.20">
    <property type="match status" value="1"/>
</dbReference>
<proteinExistence type="predicted"/>
<keyword evidence="4" id="KW-1185">Reference proteome</keyword>